<reference evidence="2 3" key="1">
    <citation type="submission" date="2015-05" db="EMBL/GenBank/DDBJ databases">
        <authorList>
            <person name="Wang D.B."/>
            <person name="Wang M."/>
        </authorList>
    </citation>
    <scope>NUCLEOTIDE SEQUENCE [LARGE SCALE GENOMIC DNA]</scope>
    <source>
        <strain evidence="2">VL1</strain>
    </source>
</reference>
<dbReference type="STRING" id="100787.A0A0G4LKB6"/>
<evidence type="ECO:0008006" key="4">
    <source>
        <dbReference type="Google" id="ProtNLM"/>
    </source>
</evidence>
<organism evidence="2 3">
    <name type="scientific">Verticillium longisporum</name>
    <name type="common">Verticillium dahliae var. longisporum</name>
    <dbReference type="NCBI Taxonomy" id="100787"/>
    <lineage>
        <taxon>Eukaryota</taxon>
        <taxon>Fungi</taxon>
        <taxon>Dikarya</taxon>
        <taxon>Ascomycota</taxon>
        <taxon>Pezizomycotina</taxon>
        <taxon>Sordariomycetes</taxon>
        <taxon>Hypocreomycetidae</taxon>
        <taxon>Glomerellales</taxon>
        <taxon>Plectosphaerellaceae</taxon>
        <taxon>Verticillium</taxon>
    </lineage>
</organism>
<evidence type="ECO:0000313" key="3">
    <source>
        <dbReference type="Proteomes" id="UP000044602"/>
    </source>
</evidence>
<dbReference type="AlphaFoldDB" id="A0A0G4LKB6"/>
<name>A0A0G4LKB6_VERLO</name>
<evidence type="ECO:0000313" key="2">
    <source>
        <dbReference type="EMBL" id="CRK22481.1"/>
    </source>
</evidence>
<evidence type="ECO:0000256" key="1">
    <source>
        <dbReference type="SAM" id="MobiDB-lite"/>
    </source>
</evidence>
<sequence>MPMILETVPKGKLPTRAPNQPPEVVGSQTKRATRPTTSLPQAMIDGAKVPKRERFNSAKHLAYQRPERIVSMKDIGLEGAGISATAISEPFPLFTREAIAQMRAEIFSKDSLENCQYSSSFCKNMIRAMGPAIAPFIYDAWNSPEVLNGISEVAGIELVPVFDIDIGNVNISFDDQTGTTARDEAAVDETAVDEVPAFAWHYDSFPFVCVTMLSDCEGMIGGETAIRTQSGEVMKLRGPAMGTAIVLQGRYIEHQALKAFGGSERITMVTSFRAKSPFVKDESVLTGVRGISNVSDLYMQYTEYRLEILMDRIRAKRKSENYRAASKRPFDVDEIRVWLETQRQFIDAMLVEIYEVTDGEEE</sequence>
<dbReference type="EMBL" id="CVQH01014224">
    <property type="protein sequence ID" value="CRK22481.1"/>
    <property type="molecule type" value="Genomic_DNA"/>
</dbReference>
<keyword evidence="3" id="KW-1185">Reference proteome</keyword>
<dbReference type="Proteomes" id="UP000044602">
    <property type="component" value="Unassembled WGS sequence"/>
</dbReference>
<protein>
    <recommendedName>
        <fullName evidence="4">Fe2OG dioxygenase domain-containing protein</fullName>
    </recommendedName>
</protein>
<dbReference type="PANTHER" id="PTHR41677">
    <property type="entry name" value="YALI0B19030P"/>
    <property type="match status" value="1"/>
</dbReference>
<accession>A0A0G4LKB6</accession>
<dbReference type="PANTHER" id="PTHR41677:SF1">
    <property type="entry name" value="FE2OG DIOXYGENASE DOMAIN-CONTAINING PROTEIN"/>
    <property type="match status" value="1"/>
</dbReference>
<proteinExistence type="predicted"/>
<feature type="compositionally biased region" description="Polar residues" evidence="1">
    <location>
        <begin position="26"/>
        <end position="35"/>
    </location>
</feature>
<gene>
    <name evidence="2" type="ORF">BN1708_013423</name>
</gene>
<feature type="region of interest" description="Disordered" evidence="1">
    <location>
        <begin position="1"/>
        <end position="35"/>
    </location>
</feature>